<evidence type="ECO:0000313" key="5">
    <source>
        <dbReference type="Proteomes" id="UP001066327"/>
    </source>
</evidence>
<dbReference type="InterPro" id="IPR013149">
    <property type="entry name" value="ADH-like_C"/>
</dbReference>
<keyword evidence="2" id="KW-0560">Oxidoreductase</keyword>
<dbReference type="InterPro" id="IPR050129">
    <property type="entry name" value="Zn_alcohol_dh"/>
</dbReference>
<evidence type="ECO:0000256" key="2">
    <source>
        <dbReference type="ARBA" id="ARBA00023002"/>
    </source>
</evidence>
<gene>
    <name evidence="4" type="ORF">O4328_43805</name>
</gene>
<reference evidence="4" key="1">
    <citation type="submission" date="2022-12" db="EMBL/GenBank/DDBJ databases">
        <authorList>
            <person name="Krivoruchko A.V."/>
            <person name="Elkin A."/>
        </authorList>
    </citation>
    <scope>NUCLEOTIDE SEQUENCE</scope>
    <source>
        <strain evidence="4">IEGM 249</strain>
    </source>
</reference>
<dbReference type="InterPro" id="IPR013154">
    <property type="entry name" value="ADH-like_N"/>
</dbReference>
<organism evidence="4 5">
    <name type="scientific">Rhodococcus opacus</name>
    <name type="common">Nocardia opaca</name>
    <dbReference type="NCBI Taxonomy" id="37919"/>
    <lineage>
        <taxon>Bacteria</taxon>
        <taxon>Bacillati</taxon>
        <taxon>Actinomycetota</taxon>
        <taxon>Actinomycetes</taxon>
        <taxon>Mycobacteriales</taxon>
        <taxon>Nocardiaceae</taxon>
        <taxon>Rhodococcus</taxon>
    </lineage>
</organism>
<dbReference type="CDD" id="cd08231">
    <property type="entry name" value="MDR_TM0436_like"/>
    <property type="match status" value="1"/>
</dbReference>
<dbReference type="Pfam" id="PF00107">
    <property type="entry name" value="ADH_zinc_N"/>
    <property type="match status" value="1"/>
</dbReference>
<dbReference type="SUPFAM" id="SSF50129">
    <property type="entry name" value="GroES-like"/>
    <property type="match status" value="1"/>
</dbReference>
<comment type="cofactor">
    <cofactor evidence="1">
        <name>Zn(2+)</name>
        <dbReference type="ChEBI" id="CHEBI:29105"/>
    </cofactor>
</comment>
<proteinExistence type="predicted"/>
<evidence type="ECO:0000313" key="4">
    <source>
        <dbReference type="EMBL" id="MCZ4590467.1"/>
    </source>
</evidence>
<accession>A0ABT4NSV9</accession>
<dbReference type="SMART" id="SM00829">
    <property type="entry name" value="PKS_ER"/>
    <property type="match status" value="1"/>
</dbReference>
<name>A0ABT4NSV9_RHOOP</name>
<dbReference type="InterPro" id="IPR036291">
    <property type="entry name" value="NAD(P)-bd_dom_sf"/>
</dbReference>
<keyword evidence="5" id="KW-1185">Reference proteome</keyword>
<evidence type="ECO:0000256" key="1">
    <source>
        <dbReference type="ARBA" id="ARBA00001947"/>
    </source>
</evidence>
<feature type="domain" description="Enoyl reductase (ER)" evidence="3">
    <location>
        <begin position="16"/>
        <end position="370"/>
    </location>
</feature>
<sequence length="372" mass="39299">MTKTMQCKAAVLVEYGSPLEIQTVSIPATLETNALLVRNRMATVCGTDVHLCAGHAMASTSVGKSLPIVAGHEAVGEIVDMNNTEYDSVGNRLEVGDRVIWTHGFCGSCRQCTVENSPTLCERRRGYMAAGPEIYPHLNGTFAEYGYVFPTSGRVRVPSNISDAVASAASCALRTMVHAFDRLGRIQERQSVVIQGAGPLGLFAVALAKESGASSITVVGGPSARLALATEWGADNVIDISEVPSAEDRAEVTRQLTGGRGADVVIEASGATTAFTEGLGILARGGRYVLVGQLHANSIPVNPSQIVVKHATVVGSVSGAVNHYARGLEFLSRHADSYDWDRMISSVRPLEKINDAIAAMTTEGEIKPAVSF</sequence>
<dbReference type="InterPro" id="IPR011032">
    <property type="entry name" value="GroES-like_sf"/>
</dbReference>
<evidence type="ECO:0000259" key="3">
    <source>
        <dbReference type="SMART" id="SM00829"/>
    </source>
</evidence>
<dbReference type="PANTHER" id="PTHR43401">
    <property type="entry name" value="L-THREONINE 3-DEHYDROGENASE"/>
    <property type="match status" value="1"/>
</dbReference>
<dbReference type="RefSeq" id="WP_269593069.1">
    <property type="nucleotide sequence ID" value="NZ_JAPWIS010000050.1"/>
</dbReference>
<protein>
    <submittedName>
        <fullName evidence="4">Zinc-binding dehydrogenase</fullName>
    </submittedName>
</protein>
<dbReference type="Pfam" id="PF08240">
    <property type="entry name" value="ADH_N"/>
    <property type="match status" value="1"/>
</dbReference>
<dbReference type="InterPro" id="IPR020843">
    <property type="entry name" value="ER"/>
</dbReference>
<dbReference type="Gene3D" id="3.90.180.10">
    <property type="entry name" value="Medium-chain alcohol dehydrogenases, catalytic domain"/>
    <property type="match status" value="1"/>
</dbReference>
<dbReference type="Proteomes" id="UP001066327">
    <property type="component" value="Unassembled WGS sequence"/>
</dbReference>
<dbReference type="SUPFAM" id="SSF51735">
    <property type="entry name" value="NAD(P)-binding Rossmann-fold domains"/>
    <property type="match status" value="1"/>
</dbReference>
<dbReference type="Gene3D" id="3.40.50.720">
    <property type="entry name" value="NAD(P)-binding Rossmann-like Domain"/>
    <property type="match status" value="1"/>
</dbReference>
<comment type="caution">
    <text evidence="4">The sequence shown here is derived from an EMBL/GenBank/DDBJ whole genome shotgun (WGS) entry which is preliminary data.</text>
</comment>
<dbReference type="PANTHER" id="PTHR43401:SF1">
    <property type="entry name" value="ENOYL REDUCTASE (ER) DOMAIN-CONTAINING PROTEIN"/>
    <property type="match status" value="1"/>
</dbReference>
<dbReference type="EMBL" id="JAPWIS010000050">
    <property type="protein sequence ID" value="MCZ4590467.1"/>
    <property type="molecule type" value="Genomic_DNA"/>
</dbReference>